<feature type="region of interest" description="Disordered" evidence="1">
    <location>
        <begin position="93"/>
        <end position="173"/>
    </location>
</feature>
<dbReference type="InterPro" id="IPR001579">
    <property type="entry name" value="Glyco_hydro_18_chit_AS"/>
</dbReference>
<dbReference type="SUPFAM" id="SSF47090">
    <property type="entry name" value="PGBD-like"/>
    <property type="match status" value="1"/>
</dbReference>
<evidence type="ECO:0000256" key="2">
    <source>
        <dbReference type="SAM" id="Phobius"/>
    </source>
</evidence>
<keyword evidence="2" id="KW-1133">Transmembrane helix</keyword>
<feature type="transmembrane region" description="Helical" evidence="2">
    <location>
        <begin position="70"/>
        <end position="92"/>
    </location>
</feature>
<protein>
    <submittedName>
        <fullName evidence="4">Peptidoglycan-binding protein</fullName>
    </submittedName>
</protein>
<feature type="region of interest" description="Disordered" evidence="1">
    <location>
        <begin position="330"/>
        <end position="352"/>
    </location>
</feature>
<name>A0ABP7VSC3_9ACTN</name>
<organism evidence="4 5">
    <name type="scientific">Streptomyces shaanxiensis</name>
    <dbReference type="NCBI Taxonomy" id="653357"/>
    <lineage>
        <taxon>Bacteria</taxon>
        <taxon>Bacillati</taxon>
        <taxon>Actinomycetota</taxon>
        <taxon>Actinomycetes</taxon>
        <taxon>Kitasatosporales</taxon>
        <taxon>Streptomycetaceae</taxon>
        <taxon>Streptomyces</taxon>
    </lineage>
</organism>
<feature type="domain" description="Peptidoglycan binding-like" evidence="3">
    <location>
        <begin position="209"/>
        <end position="256"/>
    </location>
</feature>
<accession>A0ABP7VSC3</accession>
<proteinExistence type="predicted"/>
<dbReference type="Proteomes" id="UP001499984">
    <property type="component" value="Unassembled WGS sequence"/>
</dbReference>
<keyword evidence="2" id="KW-0472">Membrane</keyword>
<keyword evidence="5" id="KW-1185">Reference proteome</keyword>
<dbReference type="PROSITE" id="PS01095">
    <property type="entry name" value="GH18_1"/>
    <property type="match status" value="1"/>
</dbReference>
<sequence>MTTQDETEHLPAVVEPGGAPAVANEAERTPAVAEDAGRTPAVAEETAKPAVAEEADRPPRDRRKRRTRRTAFIVVIAIAVAAAAGLAATGAFSGDDATASPAAPDRPVATTKVQRITLTSTETVDGTLGHGEPTAVTDASASGQSGQTGQSGQGGGSQAGADGEFVTWVPGEGDTLERGDTVYRVNERKVPLLYGSIPFYRTLEPGSEGADVRMLERNLADLGYDGFDVDDEYTSGTAQAVEEWQDDLGAEETGTVRPGDAVVAPGARRVAELKTSPGAVLGGEVLTWTGTERIVSMDLDPQHEDLVKEGSKATVRLPDGSTVVGEVTDIGTAGNDAAGSGTGAGGEGQGADEATLPVQLKIKDQKKLGRYQAASVDVILEADSRRDVLAVPVNALMARPGGGYALEVPTAGDGSGSELVPVELGMFANGLVEVKGSGIKEGMNVGVPK</sequence>
<dbReference type="InterPro" id="IPR002477">
    <property type="entry name" value="Peptidoglycan-bd-like"/>
</dbReference>
<feature type="compositionally biased region" description="Low complexity" evidence="1">
    <location>
        <begin position="11"/>
        <end position="23"/>
    </location>
</feature>
<evidence type="ECO:0000313" key="5">
    <source>
        <dbReference type="Proteomes" id="UP001499984"/>
    </source>
</evidence>
<dbReference type="InterPro" id="IPR036366">
    <property type="entry name" value="PGBDSf"/>
</dbReference>
<feature type="compositionally biased region" description="Gly residues" evidence="1">
    <location>
        <begin position="149"/>
        <end position="158"/>
    </location>
</feature>
<feature type="region of interest" description="Disordered" evidence="1">
    <location>
        <begin position="1"/>
        <end position="65"/>
    </location>
</feature>
<feature type="compositionally biased region" description="Gly residues" evidence="1">
    <location>
        <begin position="340"/>
        <end position="349"/>
    </location>
</feature>
<dbReference type="Gene3D" id="1.10.101.10">
    <property type="entry name" value="PGBD-like superfamily/PGBD"/>
    <property type="match status" value="1"/>
</dbReference>
<feature type="compositionally biased region" description="Polar residues" evidence="1">
    <location>
        <begin position="111"/>
        <end position="124"/>
    </location>
</feature>
<evidence type="ECO:0000256" key="1">
    <source>
        <dbReference type="SAM" id="MobiDB-lite"/>
    </source>
</evidence>
<evidence type="ECO:0000259" key="3">
    <source>
        <dbReference type="Pfam" id="PF01471"/>
    </source>
</evidence>
<dbReference type="Pfam" id="PF01471">
    <property type="entry name" value="PG_binding_1"/>
    <property type="match status" value="1"/>
</dbReference>
<feature type="compositionally biased region" description="Low complexity" evidence="1">
    <location>
        <begin position="139"/>
        <end position="148"/>
    </location>
</feature>
<dbReference type="InterPro" id="IPR036365">
    <property type="entry name" value="PGBD-like_sf"/>
</dbReference>
<dbReference type="EMBL" id="BAAAZY010000013">
    <property type="protein sequence ID" value="GAA4071948.1"/>
    <property type="molecule type" value="Genomic_DNA"/>
</dbReference>
<dbReference type="RefSeq" id="WP_345016525.1">
    <property type="nucleotide sequence ID" value="NZ_BAAAZY010000013.1"/>
</dbReference>
<evidence type="ECO:0000313" key="4">
    <source>
        <dbReference type="EMBL" id="GAA4071948.1"/>
    </source>
</evidence>
<reference evidence="5" key="1">
    <citation type="journal article" date="2019" name="Int. J. Syst. Evol. Microbiol.">
        <title>The Global Catalogue of Microorganisms (GCM) 10K type strain sequencing project: providing services to taxonomists for standard genome sequencing and annotation.</title>
        <authorList>
            <consortium name="The Broad Institute Genomics Platform"/>
            <consortium name="The Broad Institute Genome Sequencing Center for Infectious Disease"/>
            <person name="Wu L."/>
            <person name="Ma J."/>
        </authorList>
    </citation>
    <scope>NUCLEOTIDE SEQUENCE [LARGE SCALE GENOMIC DNA]</scope>
    <source>
        <strain evidence="5">JCM 16925</strain>
    </source>
</reference>
<gene>
    <name evidence="4" type="ORF">GCM10022233_56150</name>
</gene>
<keyword evidence="2" id="KW-0812">Transmembrane</keyword>
<dbReference type="Gene3D" id="2.40.420.20">
    <property type="match status" value="1"/>
</dbReference>
<comment type="caution">
    <text evidence="4">The sequence shown here is derived from an EMBL/GenBank/DDBJ whole genome shotgun (WGS) entry which is preliminary data.</text>
</comment>